<dbReference type="PROSITE" id="PS00061">
    <property type="entry name" value="ADH_SHORT"/>
    <property type="match status" value="1"/>
</dbReference>
<gene>
    <name evidence="3" type="ordered locus">OCU_50780</name>
</gene>
<protein>
    <recommendedName>
        <fullName evidence="5">Oxidoreductase</fullName>
    </recommendedName>
</protein>
<keyword evidence="2" id="KW-0560">Oxidoreductase</keyword>
<proteinExistence type="inferred from homology"/>
<dbReference type="Gene3D" id="3.40.50.720">
    <property type="entry name" value="NAD(P)-binding Rossmann-like Domain"/>
    <property type="match status" value="1"/>
</dbReference>
<dbReference type="EMBL" id="CP003322">
    <property type="protein sequence ID" value="AFC46297.1"/>
    <property type="molecule type" value="Genomic_DNA"/>
</dbReference>
<dbReference type="Pfam" id="PF13561">
    <property type="entry name" value="adh_short_C2"/>
    <property type="match status" value="1"/>
</dbReference>
<dbReference type="FunFam" id="3.40.50.720:FF:000084">
    <property type="entry name" value="Short-chain dehydrogenase reductase"/>
    <property type="match status" value="1"/>
</dbReference>
<evidence type="ECO:0000256" key="1">
    <source>
        <dbReference type="ARBA" id="ARBA00006484"/>
    </source>
</evidence>
<dbReference type="GO" id="GO:0016491">
    <property type="term" value="F:oxidoreductase activity"/>
    <property type="evidence" value="ECO:0007669"/>
    <property type="project" value="UniProtKB-KW"/>
</dbReference>
<evidence type="ECO:0000256" key="2">
    <source>
        <dbReference type="ARBA" id="ARBA00023002"/>
    </source>
</evidence>
<evidence type="ECO:0000313" key="3">
    <source>
        <dbReference type="EMBL" id="AFC46297.1"/>
    </source>
</evidence>
<dbReference type="KEGG" id="mia:OCU_50780"/>
<dbReference type="PATRIC" id="fig|487521.10.peg.5086"/>
<dbReference type="PRINTS" id="PR00081">
    <property type="entry name" value="GDHRDH"/>
</dbReference>
<reference evidence="3 4" key="1">
    <citation type="journal article" date="2012" name="J. Bacteriol.">
        <title>Complete genome sequence of Mycobacterium intracellulare strain ATCC 13950T.</title>
        <authorList>
            <person name="Kim B.J."/>
            <person name="Choi B.S."/>
            <person name="Lim J.S."/>
            <person name="Choi I.Y."/>
            <person name="Lee J.H."/>
            <person name="Chun J."/>
            <person name="Kook Y.H."/>
            <person name="Kim B.J."/>
        </authorList>
    </citation>
    <scope>NUCLEOTIDE SEQUENCE [LARGE SCALE GENOMIC DNA]</scope>
    <source>
        <strain evidence="4">ATCC 13950 / DSM 43223 / JCM 6384 / NCTC 13025 / 3600</strain>
    </source>
</reference>
<dbReference type="HOGENOM" id="CLU_010194_1_0_11"/>
<accession>H8IKL1</accession>
<name>H8IKL1_MYCIA</name>
<comment type="similarity">
    <text evidence="1">Belongs to the short-chain dehydrogenases/reductases (SDR) family.</text>
</comment>
<evidence type="ECO:0000313" key="4">
    <source>
        <dbReference type="Proteomes" id="UP000008004"/>
    </source>
</evidence>
<dbReference type="eggNOG" id="COG1028">
    <property type="taxonomic scope" value="Bacteria"/>
</dbReference>
<dbReference type="PANTHER" id="PTHR24321">
    <property type="entry name" value="DEHYDROGENASES, SHORT CHAIN"/>
    <property type="match status" value="1"/>
</dbReference>
<evidence type="ECO:0008006" key="5">
    <source>
        <dbReference type="Google" id="ProtNLM"/>
    </source>
</evidence>
<sequence>MMRGLTGKTFVVAGGATGIGAATAERLATEGARVAIGDNNIAGAAATAQRIVSAGGRAIAVEFDLADEQSVRRLVETTLDEFGAIDGLHNVGADLSEGNLGRDTTILDTDMDVWQRTLDVNLLGYVRTIRAVLPHLLARGGGSIVNTSSGAALGSDPMHVAYGASKAAVNHLTRHVAVNWGKHNIRSNGVMPGLVMGETQERQNDVALQQAFLTFGKTSRLGKPDDLAAITAFLLSDEAEWITGQVWYIGGGSHLRQ</sequence>
<dbReference type="CDD" id="cd05233">
    <property type="entry name" value="SDR_c"/>
    <property type="match status" value="1"/>
</dbReference>
<dbReference type="AlphaFoldDB" id="H8IKL1"/>
<organism evidence="3 4">
    <name type="scientific">Mycobacterium intracellulare (strain ATCC 13950 / DSM 43223 / JCM 6384 / NCTC 13025 / 3600)</name>
    <dbReference type="NCBI Taxonomy" id="487521"/>
    <lineage>
        <taxon>Bacteria</taxon>
        <taxon>Bacillati</taxon>
        <taxon>Actinomycetota</taxon>
        <taxon>Actinomycetes</taxon>
        <taxon>Mycobacteriales</taxon>
        <taxon>Mycobacteriaceae</taxon>
        <taxon>Mycobacterium</taxon>
        <taxon>Mycobacterium avium complex (MAC)</taxon>
    </lineage>
</organism>
<dbReference type="InterPro" id="IPR020904">
    <property type="entry name" value="Sc_DH/Rdtase_CS"/>
</dbReference>
<dbReference type="SUPFAM" id="SSF51735">
    <property type="entry name" value="NAD(P)-binding Rossmann-fold domains"/>
    <property type="match status" value="1"/>
</dbReference>
<dbReference type="InterPro" id="IPR036291">
    <property type="entry name" value="NAD(P)-bd_dom_sf"/>
</dbReference>
<dbReference type="InterPro" id="IPR002347">
    <property type="entry name" value="SDR_fam"/>
</dbReference>
<dbReference type="PANTHER" id="PTHR24321:SF14">
    <property type="entry name" value="SHORT-CHAIN TYPE DEHYDROGENASE_REDUCTASE BLR2146-RELATED"/>
    <property type="match status" value="1"/>
</dbReference>
<dbReference type="Proteomes" id="UP000008004">
    <property type="component" value="Chromosome"/>
</dbReference>